<feature type="region of interest" description="Disordered" evidence="1">
    <location>
        <begin position="278"/>
        <end position="471"/>
    </location>
</feature>
<sequence>MDVAIVTGADTRFGDAVCRTLLKMGFRIHALGQNPDPAGYDSRYYIPHSYGPGKLAELKGALEEALAAEGRLDLLVGLGGPEITTGWENSSPEALVRRLHGCLTEPLLAASVCLGALKKSKGFLIHGHRRPVAKDLSVAPGYFEDSMRKAYDDLFIRNAAAGLRSARILYAYPEEENEDSTVYQDVADSVSRAFEIILRQKETCIVREMHITPRSLGPVGVFPNLVSGMDPYQTTVLPEGGTEEEEPILIPTEKPRHYIQIAEVKDITDGDVEVDEHYADEEEDELDRRDSRDSSQDQKPSRRRRRSRGRSRRRKGDGDSRDSDSETNKDQQPKSDEESSPKESNKKSRPQKESPEENSEPAKNESREESKPEETQDKPKQKPRPRHNRTRKPENESKQAEATTDETATRAPVDSSSDDVEPTKPKKRTTRKTTRKKAAPARKRAPRKTAKSGDDSTPPPETTPPPSPDPE</sequence>
<feature type="compositionally biased region" description="Basic and acidic residues" evidence="1">
    <location>
        <begin position="316"/>
        <end position="380"/>
    </location>
</feature>
<protein>
    <submittedName>
        <fullName evidence="2">Uncharacterized protein</fullName>
    </submittedName>
</protein>
<comment type="caution">
    <text evidence="2">The sequence shown here is derived from an EMBL/GenBank/DDBJ whole genome shotgun (WGS) entry which is preliminary data.</text>
</comment>
<proteinExistence type="predicted"/>
<keyword evidence="3" id="KW-1185">Reference proteome</keyword>
<dbReference type="Gene3D" id="3.40.50.720">
    <property type="entry name" value="NAD(P)-binding Rossmann-like Domain"/>
    <property type="match status" value="1"/>
</dbReference>
<feature type="compositionally biased region" description="Basic and acidic residues" evidence="1">
    <location>
        <begin position="286"/>
        <end position="300"/>
    </location>
</feature>
<dbReference type="SUPFAM" id="SSF51735">
    <property type="entry name" value="NAD(P)-binding Rossmann-fold domains"/>
    <property type="match status" value="1"/>
</dbReference>
<dbReference type="InterPro" id="IPR036291">
    <property type="entry name" value="NAD(P)-bd_dom_sf"/>
</dbReference>
<gene>
    <name evidence="2" type="ORF">H5P30_06490</name>
</gene>
<dbReference type="EMBL" id="JACHVA010000053">
    <property type="protein sequence ID" value="MBC2601423.1"/>
    <property type="molecule type" value="Genomic_DNA"/>
</dbReference>
<evidence type="ECO:0000256" key="1">
    <source>
        <dbReference type="SAM" id="MobiDB-lite"/>
    </source>
</evidence>
<dbReference type="Proteomes" id="UP000525652">
    <property type="component" value="Unassembled WGS sequence"/>
</dbReference>
<organism evidence="2 3">
    <name type="scientific">Puniceicoccus vermicola</name>
    <dbReference type="NCBI Taxonomy" id="388746"/>
    <lineage>
        <taxon>Bacteria</taxon>
        <taxon>Pseudomonadati</taxon>
        <taxon>Verrucomicrobiota</taxon>
        <taxon>Opitutia</taxon>
        <taxon>Puniceicoccales</taxon>
        <taxon>Puniceicoccaceae</taxon>
        <taxon>Puniceicoccus</taxon>
    </lineage>
</organism>
<feature type="compositionally biased region" description="Pro residues" evidence="1">
    <location>
        <begin position="457"/>
        <end position="471"/>
    </location>
</feature>
<evidence type="ECO:0000313" key="3">
    <source>
        <dbReference type="Proteomes" id="UP000525652"/>
    </source>
</evidence>
<feature type="compositionally biased region" description="Basic residues" evidence="1">
    <location>
        <begin position="381"/>
        <end position="390"/>
    </location>
</feature>
<accession>A0A7X1AYT2</accession>
<evidence type="ECO:0000313" key="2">
    <source>
        <dbReference type="EMBL" id="MBC2601423.1"/>
    </source>
</evidence>
<feature type="compositionally biased region" description="Basic residues" evidence="1">
    <location>
        <begin position="425"/>
        <end position="450"/>
    </location>
</feature>
<dbReference type="AlphaFoldDB" id="A0A7X1AYT2"/>
<feature type="compositionally biased region" description="Low complexity" evidence="1">
    <location>
        <begin position="400"/>
        <end position="411"/>
    </location>
</feature>
<feature type="compositionally biased region" description="Basic residues" evidence="1">
    <location>
        <begin position="301"/>
        <end position="315"/>
    </location>
</feature>
<name>A0A7X1AYT2_9BACT</name>
<reference evidence="2 3" key="1">
    <citation type="submission" date="2020-07" db="EMBL/GenBank/DDBJ databases">
        <authorList>
            <person name="Feng X."/>
        </authorList>
    </citation>
    <scope>NUCLEOTIDE SEQUENCE [LARGE SCALE GENOMIC DNA]</scope>
    <source>
        <strain evidence="2 3">JCM14086</strain>
    </source>
</reference>
<dbReference type="RefSeq" id="WP_185692138.1">
    <property type="nucleotide sequence ID" value="NZ_JACHVA010000053.1"/>
</dbReference>